<dbReference type="CDD" id="cd00104">
    <property type="entry name" value="KAZAL_FS"/>
    <property type="match status" value="1"/>
</dbReference>
<dbReference type="InterPro" id="IPR036058">
    <property type="entry name" value="Kazal_dom_sf"/>
</dbReference>
<gene>
    <name evidence="4" type="ORF">Pcinc_012464</name>
</gene>
<evidence type="ECO:0000256" key="2">
    <source>
        <dbReference type="SAM" id="Phobius"/>
    </source>
</evidence>
<evidence type="ECO:0000313" key="5">
    <source>
        <dbReference type="Proteomes" id="UP001286313"/>
    </source>
</evidence>
<comment type="caution">
    <text evidence="4">The sequence shown here is derived from an EMBL/GenBank/DDBJ whole genome shotgun (WGS) entry which is preliminary data.</text>
</comment>
<dbReference type="InterPro" id="IPR050653">
    <property type="entry name" value="Prot_Inhib_GrowthFact_Antg"/>
</dbReference>
<keyword evidence="2" id="KW-0812">Transmembrane</keyword>
<dbReference type="EMBL" id="JAWQEG010001006">
    <property type="protein sequence ID" value="KAK3883209.1"/>
    <property type="molecule type" value="Genomic_DNA"/>
</dbReference>
<dbReference type="SMART" id="SM00280">
    <property type="entry name" value="KAZAL"/>
    <property type="match status" value="1"/>
</dbReference>
<evidence type="ECO:0000256" key="1">
    <source>
        <dbReference type="ARBA" id="ARBA00023157"/>
    </source>
</evidence>
<dbReference type="GO" id="GO:0030154">
    <property type="term" value="P:cell differentiation"/>
    <property type="evidence" value="ECO:0007669"/>
    <property type="project" value="TreeGrafter"/>
</dbReference>
<dbReference type="PROSITE" id="PS51465">
    <property type="entry name" value="KAZAL_2"/>
    <property type="match status" value="1"/>
</dbReference>
<protein>
    <recommendedName>
        <fullName evidence="3">Kazal-like domain-containing protein</fullName>
    </recommendedName>
</protein>
<sequence>MNSCSRLTVDSVLQVYKPLLLGQAASAHQTSVGDIRGHFFLAMMRLFVLCLAVVSTAAGFQLRGQNELCSTVECRAGRECVVTGSVASCECVTSCPDRYAPVCGSDGNTYDTHCVLHRHACISVSTVRYSIAYLD</sequence>
<dbReference type="InterPro" id="IPR002350">
    <property type="entry name" value="Kazal_dom"/>
</dbReference>
<keyword evidence="2" id="KW-1133">Transmembrane helix</keyword>
<dbReference type="PANTHER" id="PTHR10913">
    <property type="entry name" value="FOLLISTATIN-RELATED"/>
    <property type="match status" value="1"/>
</dbReference>
<evidence type="ECO:0000259" key="3">
    <source>
        <dbReference type="PROSITE" id="PS51465"/>
    </source>
</evidence>
<dbReference type="GO" id="GO:0030510">
    <property type="term" value="P:regulation of BMP signaling pathway"/>
    <property type="evidence" value="ECO:0007669"/>
    <property type="project" value="TreeGrafter"/>
</dbReference>
<keyword evidence="5" id="KW-1185">Reference proteome</keyword>
<name>A0AAE1KSJ7_PETCI</name>
<dbReference type="GO" id="GO:0005615">
    <property type="term" value="C:extracellular space"/>
    <property type="evidence" value="ECO:0007669"/>
    <property type="project" value="TreeGrafter"/>
</dbReference>
<accession>A0AAE1KSJ7</accession>
<dbReference type="Proteomes" id="UP001286313">
    <property type="component" value="Unassembled WGS sequence"/>
</dbReference>
<evidence type="ECO:0000313" key="4">
    <source>
        <dbReference type="EMBL" id="KAK3883209.1"/>
    </source>
</evidence>
<dbReference type="PANTHER" id="PTHR10913:SF81">
    <property type="entry name" value="KAZAL-LIKE DOMAIN-CONTAINING PROTEIN"/>
    <property type="match status" value="1"/>
</dbReference>
<feature type="transmembrane region" description="Helical" evidence="2">
    <location>
        <begin position="39"/>
        <end position="60"/>
    </location>
</feature>
<dbReference type="AlphaFoldDB" id="A0AAE1KSJ7"/>
<dbReference type="Gene3D" id="3.30.60.30">
    <property type="match status" value="1"/>
</dbReference>
<proteinExistence type="predicted"/>
<dbReference type="Pfam" id="PF07648">
    <property type="entry name" value="Kazal_2"/>
    <property type="match status" value="1"/>
</dbReference>
<dbReference type="SUPFAM" id="SSF100895">
    <property type="entry name" value="Kazal-type serine protease inhibitors"/>
    <property type="match status" value="1"/>
</dbReference>
<keyword evidence="2" id="KW-0472">Membrane</keyword>
<reference evidence="4" key="1">
    <citation type="submission" date="2023-10" db="EMBL/GenBank/DDBJ databases">
        <title>Genome assemblies of two species of porcelain crab, Petrolisthes cinctipes and Petrolisthes manimaculis (Anomura: Porcellanidae).</title>
        <authorList>
            <person name="Angst P."/>
        </authorList>
    </citation>
    <scope>NUCLEOTIDE SEQUENCE</scope>
    <source>
        <strain evidence="4">PB745_01</strain>
        <tissue evidence="4">Gill</tissue>
    </source>
</reference>
<keyword evidence="1" id="KW-1015">Disulfide bond</keyword>
<organism evidence="4 5">
    <name type="scientific">Petrolisthes cinctipes</name>
    <name type="common">Flat porcelain crab</name>
    <dbReference type="NCBI Taxonomy" id="88211"/>
    <lineage>
        <taxon>Eukaryota</taxon>
        <taxon>Metazoa</taxon>
        <taxon>Ecdysozoa</taxon>
        <taxon>Arthropoda</taxon>
        <taxon>Crustacea</taxon>
        <taxon>Multicrustacea</taxon>
        <taxon>Malacostraca</taxon>
        <taxon>Eumalacostraca</taxon>
        <taxon>Eucarida</taxon>
        <taxon>Decapoda</taxon>
        <taxon>Pleocyemata</taxon>
        <taxon>Anomura</taxon>
        <taxon>Galatheoidea</taxon>
        <taxon>Porcellanidae</taxon>
        <taxon>Petrolisthes</taxon>
    </lineage>
</organism>
<feature type="domain" description="Kazal-like" evidence="3">
    <location>
        <begin position="90"/>
        <end position="135"/>
    </location>
</feature>